<dbReference type="Gene3D" id="3.50.50.60">
    <property type="entry name" value="FAD/NAD(P)-binding domain"/>
    <property type="match status" value="1"/>
</dbReference>
<dbReference type="AlphaFoldDB" id="A0A6J4K2C4"/>
<evidence type="ECO:0000256" key="2">
    <source>
        <dbReference type="ARBA" id="ARBA00038396"/>
    </source>
</evidence>
<dbReference type="Pfam" id="PF01494">
    <property type="entry name" value="FAD_binding_3"/>
    <property type="match status" value="1"/>
</dbReference>
<gene>
    <name evidence="4" type="ORF">AVDCRST_MAG61-352</name>
</gene>
<dbReference type="PANTHER" id="PTHR43747">
    <property type="entry name" value="FAD-BINDING PROTEIN"/>
    <property type="match status" value="1"/>
</dbReference>
<organism evidence="4">
    <name type="scientific">uncultured Friedmanniella sp</name>
    <dbReference type="NCBI Taxonomy" id="335381"/>
    <lineage>
        <taxon>Bacteria</taxon>
        <taxon>Bacillati</taxon>
        <taxon>Actinomycetota</taxon>
        <taxon>Actinomycetes</taxon>
        <taxon>Propionibacteriales</taxon>
        <taxon>Nocardioidaceae</taxon>
        <taxon>Friedmanniella</taxon>
        <taxon>environmental samples</taxon>
    </lineage>
</organism>
<dbReference type="GO" id="GO:0071949">
    <property type="term" value="F:FAD binding"/>
    <property type="evidence" value="ECO:0007669"/>
    <property type="project" value="InterPro"/>
</dbReference>
<dbReference type="InterPro" id="IPR036188">
    <property type="entry name" value="FAD/NAD-bd_sf"/>
</dbReference>
<dbReference type="GO" id="GO:0016491">
    <property type="term" value="F:oxidoreductase activity"/>
    <property type="evidence" value="ECO:0007669"/>
    <property type="project" value="UniProtKB-KW"/>
</dbReference>
<accession>A0A6J4K2C4</accession>
<dbReference type="InterPro" id="IPR050816">
    <property type="entry name" value="Flavin-dep_Halogenase_NPB"/>
</dbReference>
<feature type="domain" description="FAD-binding" evidence="3">
    <location>
        <begin position="7"/>
        <end position="334"/>
    </location>
</feature>
<dbReference type="PANTHER" id="PTHR43747:SF5">
    <property type="entry name" value="FAD-BINDING DOMAIN-CONTAINING PROTEIN"/>
    <property type="match status" value="1"/>
</dbReference>
<evidence type="ECO:0000313" key="4">
    <source>
        <dbReference type="EMBL" id="CAA9293210.1"/>
    </source>
</evidence>
<keyword evidence="1" id="KW-0560">Oxidoreductase</keyword>
<dbReference type="EMBL" id="CADCTT010000054">
    <property type="protein sequence ID" value="CAA9293210.1"/>
    <property type="molecule type" value="Genomic_DNA"/>
</dbReference>
<name>A0A6J4K2C4_9ACTN</name>
<sequence length="451" mass="48333">MSAGPPAEVVVVGASLAGLLTAAAAARAGRTVTVVERDRLPDGPRPRPGVAQSNQPHVLLHRGLLDASALLPELPAALRAVGAVTVDTGTLPWCGPEGWQPSWISSYPVLSLSRPLLEHVVRTMVLGQPAVRLRSGTRVRGLERDADGWRLSCADGDSLRADLVVDASGRSSRMATWLATLGYPAEPPETVDASLGYACRLYRRPDGSPLPTGVVIQATPGTPRGGIGLPIEDGGWLVGANGYGKHRPDRDVDLPAFFRSLRDPVLAEVLTGLQPVGEVSVHRQTGNRRHRYGLGRDWPEGLLVVGDALCAFNPLYGQGIAIGAAQARVLADALGGRSWSTRRVQRRLRAVTDFPWSVATGEDRRYLADPGPTPLPERLANAWVGEIGQLLMSGDRRAFLTFSRIYHLLGSPLQLVHPALVLGVLRRRLGPPRPVPPRPPVLKDLISSPRP</sequence>
<proteinExistence type="inferred from homology"/>
<dbReference type="PRINTS" id="PR00420">
    <property type="entry name" value="RNGMNOXGNASE"/>
</dbReference>
<reference evidence="4" key="1">
    <citation type="submission" date="2020-02" db="EMBL/GenBank/DDBJ databases">
        <authorList>
            <person name="Meier V. D."/>
        </authorList>
    </citation>
    <scope>NUCLEOTIDE SEQUENCE</scope>
    <source>
        <strain evidence="4">AVDCRST_MAG61</strain>
    </source>
</reference>
<dbReference type="SUPFAM" id="SSF51905">
    <property type="entry name" value="FAD/NAD(P)-binding domain"/>
    <property type="match status" value="1"/>
</dbReference>
<evidence type="ECO:0000259" key="3">
    <source>
        <dbReference type="Pfam" id="PF01494"/>
    </source>
</evidence>
<evidence type="ECO:0000256" key="1">
    <source>
        <dbReference type="ARBA" id="ARBA00023002"/>
    </source>
</evidence>
<comment type="similarity">
    <text evidence="2">Belongs to the flavin-dependent halogenase family. Bacterial tryptophan halogenase subfamily.</text>
</comment>
<protein>
    <recommendedName>
        <fullName evidence="3">FAD-binding domain-containing protein</fullName>
    </recommendedName>
</protein>
<dbReference type="InterPro" id="IPR002938">
    <property type="entry name" value="FAD-bd"/>
</dbReference>